<keyword evidence="3" id="KW-1185">Reference proteome</keyword>
<dbReference type="InterPro" id="IPR016181">
    <property type="entry name" value="Acyl_CoA_acyltransferase"/>
</dbReference>
<dbReference type="InterPro" id="IPR050276">
    <property type="entry name" value="MshD_Acetyltransferase"/>
</dbReference>
<dbReference type="EMBL" id="JACHFV010000001">
    <property type="protein sequence ID" value="MBB5293543.1"/>
    <property type="molecule type" value="Genomic_DNA"/>
</dbReference>
<proteinExistence type="predicted"/>
<evidence type="ECO:0000313" key="3">
    <source>
        <dbReference type="Proteomes" id="UP000536909"/>
    </source>
</evidence>
<dbReference type="CDD" id="cd04301">
    <property type="entry name" value="NAT_SF"/>
    <property type="match status" value="1"/>
</dbReference>
<dbReference type="InterPro" id="IPR000182">
    <property type="entry name" value="GNAT_dom"/>
</dbReference>
<dbReference type="RefSeq" id="WP_206732969.1">
    <property type="nucleotide sequence ID" value="NZ_BSUI01000012.1"/>
</dbReference>
<accession>A0ABR6MNM0</accession>
<protein>
    <submittedName>
        <fullName evidence="2">Ribosomal protein S18 acetylase RimI-like enzyme</fullName>
    </submittedName>
</protein>
<dbReference type="Gene3D" id="3.40.630.30">
    <property type="match status" value="1"/>
</dbReference>
<dbReference type="PANTHER" id="PTHR43617">
    <property type="entry name" value="L-AMINO ACID N-ACETYLTRANSFERASE"/>
    <property type="match status" value="1"/>
</dbReference>
<comment type="caution">
    <text evidence="2">The sequence shown here is derived from an EMBL/GenBank/DDBJ whole genome shotgun (WGS) entry which is preliminary data.</text>
</comment>
<dbReference type="PANTHER" id="PTHR43617:SF35">
    <property type="entry name" value="[RIBOSOMAL PROTEIN BS18]-ALANINE N-ACETYLTRANSFERASE"/>
    <property type="match status" value="1"/>
</dbReference>
<feature type="domain" description="N-acetyltransferase" evidence="1">
    <location>
        <begin position="13"/>
        <end position="167"/>
    </location>
</feature>
<name>A0ABR6MNM0_9DEIO</name>
<reference evidence="2 3" key="1">
    <citation type="submission" date="2020-08" db="EMBL/GenBank/DDBJ databases">
        <title>Genomic Encyclopedia of Type Strains, Phase IV (KMG-IV): sequencing the most valuable type-strain genomes for metagenomic binning, comparative biology and taxonomic classification.</title>
        <authorList>
            <person name="Goeker M."/>
        </authorList>
    </citation>
    <scope>NUCLEOTIDE SEQUENCE [LARGE SCALE GENOMIC DNA]</scope>
    <source>
        <strain evidence="2 3">DSM 105434</strain>
    </source>
</reference>
<evidence type="ECO:0000259" key="1">
    <source>
        <dbReference type="PROSITE" id="PS51186"/>
    </source>
</evidence>
<gene>
    <name evidence="2" type="ORF">HNQ10_000356</name>
</gene>
<organism evidence="2 3">
    <name type="scientific">Deinococcus metallilatus</name>
    <dbReference type="NCBI Taxonomy" id="1211322"/>
    <lineage>
        <taxon>Bacteria</taxon>
        <taxon>Thermotogati</taxon>
        <taxon>Deinococcota</taxon>
        <taxon>Deinococci</taxon>
        <taxon>Deinococcales</taxon>
        <taxon>Deinococcaceae</taxon>
        <taxon>Deinococcus</taxon>
    </lineage>
</organism>
<evidence type="ECO:0000313" key="2">
    <source>
        <dbReference type="EMBL" id="MBB5293543.1"/>
    </source>
</evidence>
<dbReference type="PROSITE" id="PS51186">
    <property type="entry name" value="GNAT"/>
    <property type="match status" value="1"/>
</dbReference>
<sequence length="168" mass="19446">MTPEDLRGVLRGITYRDTAPADQTFLLDLYTSTRAEELARVAWPEEQKVAFLRQQFLAQDAYYRASYPGAEFRVIEQGGLPVGRLYVHRREDEHRLMELTLLPACRGRGIGTALIREVMRGAAREAKPVRLHVEGFNPALRLYRRLGFVQLEERGLYWFLEWRPPGVS</sequence>
<dbReference type="Proteomes" id="UP000536909">
    <property type="component" value="Unassembled WGS sequence"/>
</dbReference>
<dbReference type="SUPFAM" id="SSF55729">
    <property type="entry name" value="Acyl-CoA N-acyltransferases (Nat)"/>
    <property type="match status" value="1"/>
</dbReference>
<dbReference type="Pfam" id="PF13508">
    <property type="entry name" value="Acetyltransf_7"/>
    <property type="match status" value="1"/>
</dbReference>